<accession>A0A2S3ZS16</accession>
<keyword evidence="11" id="KW-1185">Reference proteome</keyword>
<evidence type="ECO:0000256" key="2">
    <source>
        <dbReference type="ARBA" id="ARBA00022448"/>
    </source>
</evidence>
<sequence length="442" mass="44854">MTEPAKSRFFTGLVIDTSPLRTSAAFRRIFIARTISIFGLGMLAVAVPMQIFELTGSTLQVGIAATVEGLCAFAGLLVGGDLADRFDRRKIILYSRMIGGTGFAVLAVNAWLSEPSVAAIYVVGGVDGFFGALSVTALMAVTPTLVPRDKLAAAGALNMLTVRLGTMASPALGGVIIAAAGVGWTYAGAAAATLLTITLLTGLPSLKPDMTGPRSHPLLAAAQGAAFVYRQPVVRAVVVLGTLETMASGIRIMLPALGVVALGVGAQGTGLLYAAVPCGAVVATLFSGWIGQARRPGWAMALFSIASFVSLAALGFSRDLASALMLLTIFGALSSLSGILQYALVQAHTPDHLLGRVNALWMAQEVGSDSVGALGLGGLGRAVPATMAVLIFGTAATVLGTAGLLGFGALRRTGALDASSPQRFDADPAQAVVSSSPASAKP</sequence>
<keyword evidence="6 8" id="KW-0472">Membrane</keyword>
<organism evidence="10 11">
    <name type="scientific">Arthrobacter glacialis</name>
    <dbReference type="NCBI Taxonomy" id="1664"/>
    <lineage>
        <taxon>Bacteria</taxon>
        <taxon>Bacillati</taxon>
        <taxon>Actinomycetota</taxon>
        <taxon>Actinomycetes</taxon>
        <taxon>Micrococcales</taxon>
        <taxon>Micrococcaceae</taxon>
        <taxon>Arthrobacter</taxon>
    </lineage>
</organism>
<gene>
    <name evidence="10" type="ORF">CVS27_18550</name>
</gene>
<feature type="transmembrane region" description="Helical" evidence="8">
    <location>
        <begin position="186"/>
        <end position="206"/>
    </location>
</feature>
<comment type="subcellular location">
    <subcellularLocation>
        <location evidence="1">Cell inner membrane</location>
        <topology evidence="1">Multi-pass membrane protein</topology>
    </subcellularLocation>
</comment>
<feature type="transmembrane region" description="Helical" evidence="8">
    <location>
        <begin position="58"/>
        <end position="79"/>
    </location>
</feature>
<feature type="domain" description="Major facilitator superfamily (MFS) profile" evidence="9">
    <location>
        <begin position="25"/>
        <end position="412"/>
    </location>
</feature>
<evidence type="ECO:0000256" key="3">
    <source>
        <dbReference type="ARBA" id="ARBA00022475"/>
    </source>
</evidence>
<evidence type="ECO:0000256" key="8">
    <source>
        <dbReference type="SAM" id="Phobius"/>
    </source>
</evidence>
<feature type="compositionally biased region" description="Low complexity" evidence="7">
    <location>
        <begin position="427"/>
        <end position="442"/>
    </location>
</feature>
<evidence type="ECO:0000256" key="5">
    <source>
        <dbReference type="ARBA" id="ARBA00022989"/>
    </source>
</evidence>
<proteinExistence type="predicted"/>
<evidence type="ECO:0000256" key="7">
    <source>
        <dbReference type="SAM" id="MobiDB-lite"/>
    </source>
</evidence>
<dbReference type="Gene3D" id="1.20.1250.20">
    <property type="entry name" value="MFS general substrate transporter like domains"/>
    <property type="match status" value="1"/>
</dbReference>
<keyword evidence="2" id="KW-0813">Transport</keyword>
<feature type="transmembrane region" description="Helical" evidence="8">
    <location>
        <begin position="297"/>
        <end position="316"/>
    </location>
</feature>
<dbReference type="PANTHER" id="PTHR23513">
    <property type="entry name" value="INTEGRAL MEMBRANE EFFLUX PROTEIN-RELATED"/>
    <property type="match status" value="1"/>
</dbReference>
<dbReference type="GO" id="GO:0022857">
    <property type="term" value="F:transmembrane transporter activity"/>
    <property type="evidence" value="ECO:0007669"/>
    <property type="project" value="InterPro"/>
</dbReference>
<feature type="transmembrane region" description="Helical" evidence="8">
    <location>
        <begin position="118"/>
        <end position="141"/>
    </location>
</feature>
<feature type="transmembrane region" description="Helical" evidence="8">
    <location>
        <begin position="91"/>
        <end position="112"/>
    </location>
</feature>
<evidence type="ECO:0000259" key="9">
    <source>
        <dbReference type="PROSITE" id="PS50850"/>
    </source>
</evidence>
<dbReference type="CDD" id="cd06173">
    <property type="entry name" value="MFS_MefA_like"/>
    <property type="match status" value="1"/>
</dbReference>
<evidence type="ECO:0000256" key="4">
    <source>
        <dbReference type="ARBA" id="ARBA00022692"/>
    </source>
</evidence>
<dbReference type="NCBIfam" id="NF007792">
    <property type="entry name" value="PRK10489.1"/>
    <property type="match status" value="1"/>
</dbReference>
<dbReference type="InterPro" id="IPR010290">
    <property type="entry name" value="TM_effector"/>
</dbReference>
<evidence type="ECO:0000256" key="1">
    <source>
        <dbReference type="ARBA" id="ARBA00004429"/>
    </source>
</evidence>
<dbReference type="Proteomes" id="UP000237061">
    <property type="component" value="Unassembled WGS sequence"/>
</dbReference>
<dbReference type="InterPro" id="IPR020846">
    <property type="entry name" value="MFS_dom"/>
</dbReference>
<reference evidence="10 11" key="1">
    <citation type="submission" date="2018-01" db="EMBL/GenBank/DDBJ databases">
        <title>Arthrobacter sp. nov., from glaciers in China.</title>
        <authorList>
            <person name="Liu Q."/>
            <person name="Xin Y.-H."/>
        </authorList>
    </citation>
    <scope>NUCLEOTIDE SEQUENCE [LARGE SCALE GENOMIC DNA]</scope>
    <source>
        <strain evidence="10 11">HLT2-12-2</strain>
    </source>
</reference>
<protein>
    <submittedName>
        <fullName evidence="10">Enterobactin transporter EntS</fullName>
    </submittedName>
</protein>
<keyword evidence="5 8" id="KW-1133">Transmembrane helix</keyword>
<feature type="transmembrane region" description="Helical" evidence="8">
    <location>
        <begin position="30"/>
        <end position="52"/>
    </location>
</feature>
<dbReference type="PROSITE" id="PS50850">
    <property type="entry name" value="MFS"/>
    <property type="match status" value="1"/>
</dbReference>
<dbReference type="GO" id="GO:0005886">
    <property type="term" value="C:plasma membrane"/>
    <property type="evidence" value="ECO:0007669"/>
    <property type="project" value="UniProtKB-SubCell"/>
</dbReference>
<feature type="transmembrane region" description="Helical" evidence="8">
    <location>
        <begin position="162"/>
        <end position="180"/>
    </location>
</feature>
<keyword evidence="3" id="KW-1003">Cell membrane</keyword>
<evidence type="ECO:0000256" key="6">
    <source>
        <dbReference type="ARBA" id="ARBA00023136"/>
    </source>
</evidence>
<evidence type="ECO:0000313" key="10">
    <source>
        <dbReference type="EMBL" id="POH71904.1"/>
    </source>
</evidence>
<evidence type="ECO:0000313" key="11">
    <source>
        <dbReference type="Proteomes" id="UP000237061"/>
    </source>
</evidence>
<dbReference type="SUPFAM" id="SSF103473">
    <property type="entry name" value="MFS general substrate transporter"/>
    <property type="match status" value="1"/>
</dbReference>
<feature type="region of interest" description="Disordered" evidence="7">
    <location>
        <begin position="419"/>
        <end position="442"/>
    </location>
</feature>
<dbReference type="InterPro" id="IPR036259">
    <property type="entry name" value="MFS_trans_sf"/>
</dbReference>
<dbReference type="PANTHER" id="PTHR23513:SF9">
    <property type="entry name" value="ENTEROBACTIN EXPORTER ENTS"/>
    <property type="match status" value="1"/>
</dbReference>
<dbReference type="EMBL" id="PPXC01000020">
    <property type="protein sequence ID" value="POH71904.1"/>
    <property type="molecule type" value="Genomic_DNA"/>
</dbReference>
<feature type="transmembrane region" description="Helical" evidence="8">
    <location>
        <begin position="323"/>
        <end position="344"/>
    </location>
</feature>
<dbReference type="AlphaFoldDB" id="A0A2S3ZS16"/>
<dbReference type="Pfam" id="PF05977">
    <property type="entry name" value="MFS_3"/>
    <property type="match status" value="1"/>
</dbReference>
<keyword evidence="4 8" id="KW-0812">Transmembrane</keyword>
<name>A0A2S3ZS16_ARTGL</name>
<comment type="caution">
    <text evidence="10">The sequence shown here is derived from an EMBL/GenBank/DDBJ whole genome shotgun (WGS) entry which is preliminary data.</text>
</comment>
<feature type="transmembrane region" description="Helical" evidence="8">
    <location>
        <begin position="387"/>
        <end position="410"/>
    </location>
</feature>